<reference evidence="2" key="1">
    <citation type="submission" date="2025-08" db="UniProtKB">
        <authorList>
            <consortium name="RefSeq"/>
        </authorList>
    </citation>
    <scope>IDENTIFICATION</scope>
    <source>
        <tissue evidence="2">Leukocyte</tissue>
    </source>
</reference>
<evidence type="ECO:0000313" key="2">
    <source>
        <dbReference type="RefSeq" id="XP_020038837.1"/>
    </source>
</evidence>
<gene>
    <name evidence="2" type="primary">LOC109698825</name>
</gene>
<organism evidence="2">
    <name type="scientific">Castor canadensis</name>
    <name type="common">American beaver</name>
    <dbReference type="NCBI Taxonomy" id="51338"/>
    <lineage>
        <taxon>Eukaryota</taxon>
        <taxon>Metazoa</taxon>
        <taxon>Chordata</taxon>
        <taxon>Craniata</taxon>
        <taxon>Vertebrata</taxon>
        <taxon>Euteleostomi</taxon>
        <taxon>Mammalia</taxon>
        <taxon>Eutheria</taxon>
        <taxon>Euarchontoglires</taxon>
        <taxon>Glires</taxon>
        <taxon>Rodentia</taxon>
        <taxon>Castorimorpha</taxon>
        <taxon>Castoridae</taxon>
        <taxon>Castor</taxon>
    </lineage>
</organism>
<protein>
    <submittedName>
        <fullName evidence="2">Uncharacterized protein LOC109698825</fullName>
    </submittedName>
</protein>
<feature type="compositionally biased region" description="Basic and acidic residues" evidence="1">
    <location>
        <begin position="158"/>
        <end position="174"/>
    </location>
</feature>
<dbReference type="AlphaFoldDB" id="A0A8B7W4F7"/>
<accession>A0A8B7W4F7</accession>
<evidence type="ECO:0000256" key="1">
    <source>
        <dbReference type="SAM" id="MobiDB-lite"/>
    </source>
</evidence>
<name>A0A8B7W4F7_CASCN</name>
<sequence>MSYIRGVLPKVQGSTVPVVTTGPVHSPPPQCPAPLGFPNSELQWLQDQPYPFLLTVQVGLGAPEILLSAPEPAEGSCSRCISLLIESCPAGSWTQGHACCSCSWHLQTCWELRLTQRQSCLEGQVHPSPATVKQVEERKLPCVLQERDHAMSSPPGSRDLDSGQRGDKASHRQESGGQCAQPGRQGSLGIFFHLFLLLSAPSPSHLVLKALGACTAPQDDSRKLCIPPWEAGVSLQLQWELPTWSTPPT</sequence>
<dbReference type="RefSeq" id="XP_020038837.1">
    <property type="nucleotide sequence ID" value="XM_020183248.1"/>
</dbReference>
<dbReference type="KEGG" id="ccan:109698825"/>
<proteinExistence type="predicted"/>
<feature type="region of interest" description="Disordered" evidence="1">
    <location>
        <begin position="146"/>
        <end position="181"/>
    </location>
</feature>